<keyword evidence="3" id="KW-1185">Reference proteome</keyword>
<evidence type="ECO:0000313" key="2">
    <source>
        <dbReference type="EMBL" id="GJN25365.1"/>
    </source>
</evidence>
<evidence type="ECO:0000313" key="3">
    <source>
        <dbReference type="Proteomes" id="UP001054889"/>
    </source>
</evidence>
<name>A0AAV5ET45_ELECO</name>
<feature type="region of interest" description="Disordered" evidence="1">
    <location>
        <begin position="1"/>
        <end position="83"/>
    </location>
</feature>
<evidence type="ECO:0000256" key="1">
    <source>
        <dbReference type="SAM" id="MobiDB-lite"/>
    </source>
</evidence>
<gene>
    <name evidence="2" type="primary">gb13186</name>
    <name evidence="2" type="ORF">PR202_gb13186</name>
</gene>
<comment type="caution">
    <text evidence="2">The sequence shown here is derived from an EMBL/GenBank/DDBJ whole genome shotgun (WGS) entry which is preliminary data.</text>
</comment>
<accession>A0AAV5ET45</accession>
<sequence length="177" mass="20145">MGGGSEAINKGGDGRARSTDSGYGRELWGRDKEKSWRSWQGEKQGSSDGGARSRGAREMVGTPRHERIMPEVSPDKHDQVVTNERPRGWELEYARKSYFPFWRSVLKSKSPVKVIPMVHFPTLEEIRKSREKSASQGSPRIQDFNLGVIERLKKFSNQHKRSFCSIAFPLLKVLKKA</sequence>
<dbReference type="Proteomes" id="UP001054889">
    <property type="component" value="Unassembled WGS sequence"/>
</dbReference>
<reference evidence="2" key="2">
    <citation type="submission" date="2021-12" db="EMBL/GenBank/DDBJ databases">
        <title>Resequencing data analysis of finger millet.</title>
        <authorList>
            <person name="Hatakeyama M."/>
            <person name="Aluri S."/>
            <person name="Balachadran M.T."/>
            <person name="Sivarajan S.R."/>
            <person name="Poveda L."/>
            <person name="Shimizu-Inatsugi R."/>
            <person name="Schlapbach R."/>
            <person name="Sreeman S.M."/>
            <person name="Shimizu K.K."/>
        </authorList>
    </citation>
    <scope>NUCLEOTIDE SEQUENCE</scope>
</reference>
<feature type="compositionally biased region" description="Basic and acidic residues" evidence="1">
    <location>
        <begin position="27"/>
        <end position="36"/>
    </location>
</feature>
<dbReference type="EMBL" id="BQKI01000078">
    <property type="protein sequence ID" value="GJN25365.1"/>
    <property type="molecule type" value="Genomic_DNA"/>
</dbReference>
<reference evidence="2" key="1">
    <citation type="journal article" date="2018" name="DNA Res.">
        <title>Multiple hybrid de novo genome assembly of finger millet, an orphan allotetraploid crop.</title>
        <authorList>
            <person name="Hatakeyama M."/>
            <person name="Aluri S."/>
            <person name="Balachadran M.T."/>
            <person name="Sivarajan S.R."/>
            <person name="Patrignani A."/>
            <person name="Gruter S."/>
            <person name="Poveda L."/>
            <person name="Shimizu-Inatsugi R."/>
            <person name="Baeten J."/>
            <person name="Francoijs K.J."/>
            <person name="Nataraja K.N."/>
            <person name="Reddy Y.A.N."/>
            <person name="Phadnis S."/>
            <person name="Ravikumar R.L."/>
            <person name="Schlapbach R."/>
            <person name="Sreeman S.M."/>
            <person name="Shimizu K.K."/>
        </authorList>
    </citation>
    <scope>NUCLEOTIDE SEQUENCE</scope>
</reference>
<feature type="compositionally biased region" description="Basic and acidic residues" evidence="1">
    <location>
        <begin position="63"/>
        <end position="83"/>
    </location>
</feature>
<protein>
    <submittedName>
        <fullName evidence="2">Uncharacterized protein</fullName>
    </submittedName>
</protein>
<proteinExistence type="predicted"/>
<dbReference type="AlphaFoldDB" id="A0AAV5ET45"/>
<organism evidence="2 3">
    <name type="scientific">Eleusine coracana subsp. coracana</name>
    <dbReference type="NCBI Taxonomy" id="191504"/>
    <lineage>
        <taxon>Eukaryota</taxon>
        <taxon>Viridiplantae</taxon>
        <taxon>Streptophyta</taxon>
        <taxon>Embryophyta</taxon>
        <taxon>Tracheophyta</taxon>
        <taxon>Spermatophyta</taxon>
        <taxon>Magnoliopsida</taxon>
        <taxon>Liliopsida</taxon>
        <taxon>Poales</taxon>
        <taxon>Poaceae</taxon>
        <taxon>PACMAD clade</taxon>
        <taxon>Chloridoideae</taxon>
        <taxon>Cynodonteae</taxon>
        <taxon>Eleusininae</taxon>
        <taxon>Eleusine</taxon>
    </lineage>
</organism>